<dbReference type="Pfam" id="PF03175">
    <property type="entry name" value="DNA_pol_B_2"/>
    <property type="match status" value="1"/>
</dbReference>
<protein>
    <recommendedName>
        <fullName evidence="2">DNA-directed DNA polymerase</fullName>
        <ecNumber evidence="2">2.7.7.7</ecNumber>
    </recommendedName>
</protein>
<dbReference type="InterPro" id="IPR004868">
    <property type="entry name" value="DNA-dir_DNA_pol_B_mt/vir"/>
</dbReference>
<dbReference type="Gene3D" id="3.30.420.10">
    <property type="entry name" value="Ribonuclease H-like superfamily/Ribonuclease H"/>
    <property type="match status" value="1"/>
</dbReference>
<keyword evidence="7" id="KW-0238">DNA-binding</keyword>
<evidence type="ECO:0000259" key="10">
    <source>
        <dbReference type="Pfam" id="PF03175"/>
    </source>
</evidence>
<evidence type="ECO:0000313" key="12">
    <source>
        <dbReference type="Proteomes" id="UP001620645"/>
    </source>
</evidence>
<dbReference type="InterPro" id="IPR036397">
    <property type="entry name" value="RNaseH_sf"/>
</dbReference>
<dbReference type="EC" id="2.7.7.7" evidence="2"/>
<evidence type="ECO:0000256" key="1">
    <source>
        <dbReference type="ARBA" id="ARBA00005755"/>
    </source>
</evidence>
<comment type="catalytic activity">
    <reaction evidence="8">
        <text>DNA(n) + a 2'-deoxyribonucleoside 5'-triphosphate = DNA(n+1) + diphosphate</text>
        <dbReference type="Rhea" id="RHEA:22508"/>
        <dbReference type="Rhea" id="RHEA-COMP:17339"/>
        <dbReference type="Rhea" id="RHEA-COMP:17340"/>
        <dbReference type="ChEBI" id="CHEBI:33019"/>
        <dbReference type="ChEBI" id="CHEBI:61560"/>
        <dbReference type="ChEBI" id="CHEBI:173112"/>
        <dbReference type="EC" id="2.7.7.7"/>
    </reaction>
</comment>
<evidence type="ECO:0000256" key="4">
    <source>
        <dbReference type="ARBA" id="ARBA00022695"/>
    </source>
</evidence>
<keyword evidence="3" id="KW-0808">Transferase</keyword>
<evidence type="ECO:0000256" key="9">
    <source>
        <dbReference type="SAM" id="MobiDB-lite"/>
    </source>
</evidence>
<evidence type="ECO:0000256" key="8">
    <source>
        <dbReference type="ARBA" id="ARBA00049244"/>
    </source>
</evidence>
<reference evidence="11 12" key="1">
    <citation type="submission" date="2024-10" db="EMBL/GenBank/DDBJ databases">
        <authorList>
            <person name="Kim D."/>
        </authorList>
    </citation>
    <scope>NUCLEOTIDE SEQUENCE [LARGE SCALE GENOMIC DNA]</scope>
    <source>
        <strain evidence="11">Taebaek</strain>
    </source>
</reference>
<keyword evidence="4" id="KW-0548">Nucleotidyltransferase</keyword>
<dbReference type="EMBL" id="JBICCN010000181">
    <property type="protein sequence ID" value="KAL3087362.1"/>
    <property type="molecule type" value="Genomic_DNA"/>
</dbReference>
<keyword evidence="6" id="KW-0239">DNA-directed DNA polymerase</keyword>
<comment type="similarity">
    <text evidence="1">Belongs to the DNA polymerase type-B family.</text>
</comment>
<dbReference type="PANTHER" id="PTHR33568">
    <property type="entry name" value="DNA POLYMERASE"/>
    <property type="match status" value="1"/>
</dbReference>
<evidence type="ECO:0000256" key="7">
    <source>
        <dbReference type="ARBA" id="ARBA00023125"/>
    </source>
</evidence>
<feature type="region of interest" description="Disordered" evidence="9">
    <location>
        <begin position="669"/>
        <end position="696"/>
    </location>
</feature>
<evidence type="ECO:0000256" key="2">
    <source>
        <dbReference type="ARBA" id="ARBA00012417"/>
    </source>
</evidence>
<keyword evidence="12" id="KW-1185">Reference proteome</keyword>
<feature type="domain" description="DNA-directed DNA polymerase family B mitochondria/virus" evidence="10">
    <location>
        <begin position="425"/>
        <end position="638"/>
    </location>
</feature>
<feature type="region of interest" description="Disordered" evidence="9">
    <location>
        <begin position="724"/>
        <end position="752"/>
    </location>
</feature>
<proteinExistence type="inferred from homology"/>
<dbReference type="PANTHER" id="PTHR33568:SF3">
    <property type="entry name" value="DNA-DIRECTED DNA POLYMERASE"/>
    <property type="match status" value="1"/>
</dbReference>
<accession>A0ABD2J9Y2</accession>
<evidence type="ECO:0000256" key="6">
    <source>
        <dbReference type="ARBA" id="ARBA00022932"/>
    </source>
</evidence>
<dbReference type="GO" id="GO:0006260">
    <property type="term" value="P:DNA replication"/>
    <property type="evidence" value="ECO:0007669"/>
    <property type="project" value="UniProtKB-KW"/>
</dbReference>
<evidence type="ECO:0000256" key="3">
    <source>
        <dbReference type="ARBA" id="ARBA00022679"/>
    </source>
</evidence>
<evidence type="ECO:0000256" key="5">
    <source>
        <dbReference type="ARBA" id="ARBA00022705"/>
    </source>
</evidence>
<dbReference type="GO" id="GO:0003677">
    <property type="term" value="F:DNA binding"/>
    <property type="evidence" value="ECO:0007669"/>
    <property type="project" value="UniProtKB-KW"/>
</dbReference>
<dbReference type="GO" id="GO:0003887">
    <property type="term" value="F:DNA-directed DNA polymerase activity"/>
    <property type="evidence" value="ECO:0007669"/>
    <property type="project" value="UniProtKB-KW"/>
</dbReference>
<keyword evidence="5" id="KW-0235">DNA replication</keyword>
<dbReference type="InterPro" id="IPR012337">
    <property type="entry name" value="RNaseH-like_sf"/>
</dbReference>
<sequence length="963" mass="109539">MKNSSSSPPSKRSRRFFIEELLREPYNELSPPKKAPKDYIKKLDSEIEHVPKFKLVKNKSRFIIKDIPADPEALLMGVFQHCMDEAIIDSRQSGVEPTHLGCIVSSQNLSSDIWIPIRQLTPDTINTILNRFNDVAQSKKQDGVTLWGEPFTVTIQNFDDDNYCLFYAIQATLVRSIGDLDRRRFHDYVNGNSEMRGKLKNDALEMMNAVNAPAGQPNYDAEVYVPRIVDWWNGEKFVDQWKFKTFVFGSAGHYKPLFKYGPEDYVVPIILYFEEGHFNGVQKSGNLFGKPYCLSCEKTYDRPKRHIVNCKARCIKCPKNEARGWRLVIFDLETMQHEPVDPQIPERRKHQVNFVTAKVACPDCISNGQWKESLLGKKCNICGYHRTITFSQMPFNGTTVDRQVIDRHPLVSFVKWILYNLPKQYDTIAYSHFGGRFDMVLVFRELFMEGLNPSMIKNGNRLLEMKVKSRKKLNPNISFRDSWNLVPGPLASLVPMFGLDVQDKPFFPHLANRPENYGCQIFPTKSNYLAGGMNPEKRKEFDIWYAQNRNQPFLLDEALASYCKNDVDILMAGLIAFRTEFLEMSKRPADPDGKANRAAYTTPHNGIDPLKHCITIASACMRHFRTNHLKPGHLALVPEKGYDSCGDNQMSNQTTVSQVHQVVATPHVKKSENQTVSSINEAKQREIGPPPKQRNEKSAIEIVTPPQQPIPTSPTRAIVTEKKATTPPRAISLDTIGPPPKQRNEKSLNVKQGQTHLVTELTPESSKRTTITTTTTTTITEPPKETINDLVGRIEEPTERNRAEELLSVLFGDEQWKKLNLHMVKQIIEGVELQYHPNLERFKSVFTHPRIEFISFSPQLGYVLGFENAQHVRNNEIAKYGSDLRGGFASFAVYAKGLTENMIVGNSLSSLLRVVSVVVVESGMTQCTKYLEEHNHFSAVGVLHRLVQGSETFFEDSGAFFCL</sequence>
<dbReference type="AlphaFoldDB" id="A0ABD2J9Y2"/>
<organism evidence="11 12">
    <name type="scientific">Heterodera schachtii</name>
    <name type="common">Sugarbeet cyst nematode worm</name>
    <name type="synonym">Tylenchus schachtii</name>
    <dbReference type="NCBI Taxonomy" id="97005"/>
    <lineage>
        <taxon>Eukaryota</taxon>
        <taxon>Metazoa</taxon>
        <taxon>Ecdysozoa</taxon>
        <taxon>Nematoda</taxon>
        <taxon>Chromadorea</taxon>
        <taxon>Rhabditida</taxon>
        <taxon>Tylenchina</taxon>
        <taxon>Tylenchomorpha</taxon>
        <taxon>Tylenchoidea</taxon>
        <taxon>Heteroderidae</taxon>
        <taxon>Heteroderinae</taxon>
        <taxon>Heterodera</taxon>
    </lineage>
</organism>
<gene>
    <name evidence="11" type="ORF">niasHS_008062</name>
</gene>
<comment type="caution">
    <text evidence="11">The sequence shown here is derived from an EMBL/GenBank/DDBJ whole genome shotgun (WGS) entry which is preliminary data.</text>
</comment>
<name>A0ABD2J9Y2_HETSC</name>
<evidence type="ECO:0000313" key="11">
    <source>
        <dbReference type="EMBL" id="KAL3087362.1"/>
    </source>
</evidence>
<dbReference type="Proteomes" id="UP001620645">
    <property type="component" value="Unassembled WGS sequence"/>
</dbReference>
<dbReference type="SUPFAM" id="SSF53098">
    <property type="entry name" value="Ribonuclease H-like"/>
    <property type="match status" value="1"/>
</dbReference>